<feature type="compositionally biased region" description="Basic and acidic residues" evidence="1">
    <location>
        <begin position="1"/>
        <end position="33"/>
    </location>
</feature>
<protein>
    <submittedName>
        <fullName evidence="2">Uncharacterized protein</fullName>
    </submittedName>
</protein>
<evidence type="ECO:0000256" key="1">
    <source>
        <dbReference type="SAM" id="MobiDB-lite"/>
    </source>
</evidence>
<gene>
    <name evidence="2" type="ORF">ACFYG5_07950</name>
</gene>
<accession>A0AB74UXP0</accession>
<dbReference type="EMBL" id="CP170721">
    <property type="protein sequence ID" value="XIA20042.1"/>
    <property type="molecule type" value="Genomic_DNA"/>
</dbReference>
<feature type="region of interest" description="Disordered" evidence="1">
    <location>
        <begin position="1"/>
        <end position="56"/>
    </location>
</feature>
<dbReference type="RefSeq" id="WP_395118232.1">
    <property type="nucleotide sequence ID" value="NZ_CP170721.1"/>
</dbReference>
<proteinExistence type="predicted"/>
<reference evidence="2" key="1">
    <citation type="submission" date="2024-10" db="EMBL/GenBank/DDBJ databases">
        <authorList>
            <person name="Lesea H.P."/>
            <person name="Kuehl J.V."/>
            <person name="Chandonia J.-M."/>
        </authorList>
    </citation>
    <scope>NUCLEOTIDE SEQUENCE</scope>
    <source>
        <strain evidence="2">FW102-FHT14D07</strain>
    </source>
</reference>
<evidence type="ECO:0000313" key="2">
    <source>
        <dbReference type="EMBL" id="XIA20042.1"/>
    </source>
</evidence>
<name>A0AB74UXP0_9GAMM</name>
<dbReference type="AlphaFoldDB" id="A0AB74UXP0"/>
<sequence>MKRCRRAAESDVRRQTPGDARQSRERRERRIDEQLAQSFPASDPPGWVLGTSRPPL</sequence>
<organism evidence="2">
    <name type="scientific">Rhodanobacter sp. FW102-FHT14D07</name>
    <dbReference type="NCBI Taxonomy" id="3351462"/>
    <lineage>
        <taxon>Bacteria</taxon>
        <taxon>Pseudomonadati</taxon>
        <taxon>Pseudomonadota</taxon>
        <taxon>Gammaproteobacteria</taxon>
        <taxon>Lysobacterales</taxon>
        <taxon>Rhodanobacteraceae</taxon>
        <taxon>Rhodanobacter</taxon>
    </lineage>
</organism>